<dbReference type="CDD" id="cd04301">
    <property type="entry name" value="NAT_SF"/>
    <property type="match status" value="1"/>
</dbReference>
<dbReference type="GO" id="GO:0016747">
    <property type="term" value="F:acyltransferase activity, transferring groups other than amino-acyl groups"/>
    <property type="evidence" value="ECO:0007669"/>
    <property type="project" value="InterPro"/>
</dbReference>
<dbReference type="OrthoDB" id="7356080at2"/>
<evidence type="ECO:0000256" key="2">
    <source>
        <dbReference type="ARBA" id="ARBA00023315"/>
    </source>
</evidence>
<dbReference type="SUPFAM" id="SSF55729">
    <property type="entry name" value="Acyl-CoA N-acyltransferases (Nat)"/>
    <property type="match status" value="1"/>
</dbReference>
<dbReference type="Proteomes" id="UP000273500">
    <property type="component" value="Unassembled WGS sequence"/>
</dbReference>
<feature type="domain" description="N-acetyltransferase" evidence="3">
    <location>
        <begin position="1"/>
        <end position="140"/>
    </location>
</feature>
<dbReference type="InterPro" id="IPR050832">
    <property type="entry name" value="Bact_Acetyltransf"/>
</dbReference>
<keyword evidence="5" id="KW-1185">Reference proteome</keyword>
<proteinExistence type="predicted"/>
<evidence type="ECO:0000313" key="4">
    <source>
        <dbReference type="EMBL" id="RSK48365.1"/>
    </source>
</evidence>
<organism evidence="4 5">
    <name type="scientific">Hymenobacter rigui</name>
    <dbReference type="NCBI Taxonomy" id="334424"/>
    <lineage>
        <taxon>Bacteria</taxon>
        <taxon>Pseudomonadati</taxon>
        <taxon>Bacteroidota</taxon>
        <taxon>Cytophagia</taxon>
        <taxon>Cytophagales</taxon>
        <taxon>Hymenobacteraceae</taxon>
        <taxon>Hymenobacter</taxon>
    </lineage>
</organism>
<dbReference type="RefSeq" id="WP_125420018.1">
    <property type="nucleotide sequence ID" value="NZ_RWIT01000005.1"/>
</dbReference>
<keyword evidence="2" id="KW-0012">Acyltransferase</keyword>
<dbReference type="Pfam" id="PF00583">
    <property type="entry name" value="Acetyltransf_1"/>
    <property type="match status" value="1"/>
</dbReference>
<dbReference type="AlphaFoldDB" id="A0A3R9N4Z6"/>
<dbReference type="InterPro" id="IPR000182">
    <property type="entry name" value="GNAT_dom"/>
</dbReference>
<dbReference type="EMBL" id="RWIT01000005">
    <property type="protein sequence ID" value="RSK48365.1"/>
    <property type="molecule type" value="Genomic_DNA"/>
</dbReference>
<dbReference type="Gene3D" id="3.40.630.30">
    <property type="match status" value="1"/>
</dbReference>
<protein>
    <submittedName>
        <fullName evidence="4">N-acetyltransferase</fullName>
    </submittedName>
</protein>
<accession>A0A3R9N4Z6</accession>
<reference evidence="4 5" key="1">
    <citation type="submission" date="2018-12" db="EMBL/GenBank/DDBJ databases">
        <authorList>
            <person name="Feng G."/>
            <person name="Zhu H."/>
        </authorList>
    </citation>
    <scope>NUCLEOTIDE SEQUENCE [LARGE SCALE GENOMIC DNA]</scope>
    <source>
        <strain evidence="4 5">KCTC 12533</strain>
    </source>
</reference>
<dbReference type="InterPro" id="IPR016181">
    <property type="entry name" value="Acyl_CoA_acyltransferase"/>
</dbReference>
<keyword evidence="1 4" id="KW-0808">Transferase</keyword>
<evidence type="ECO:0000313" key="5">
    <source>
        <dbReference type="Proteomes" id="UP000273500"/>
    </source>
</evidence>
<gene>
    <name evidence="4" type="ORF">EI291_11630</name>
</gene>
<evidence type="ECO:0000259" key="3">
    <source>
        <dbReference type="PROSITE" id="PS51186"/>
    </source>
</evidence>
<comment type="caution">
    <text evidence="4">The sequence shown here is derived from an EMBL/GenBank/DDBJ whole genome shotgun (WGS) entry which is preliminary data.</text>
</comment>
<sequence length="147" mass="16945">MLYRPAQPADIPALMEVRLAVRENVLRNRALVTEADCLHYLTERGRGWVAEEAGRVVGFAIADAQEHSVWALFVHPDFDRKGLGKTLLHQLLHWYFAQTDHPIWLSTAPGTRAEEFYRRQGWQDTGRTASGEVRFELTKEGWKKNNM</sequence>
<name>A0A3R9N4Z6_9BACT</name>
<evidence type="ECO:0000256" key="1">
    <source>
        <dbReference type="ARBA" id="ARBA00022679"/>
    </source>
</evidence>
<dbReference type="PROSITE" id="PS51186">
    <property type="entry name" value="GNAT"/>
    <property type="match status" value="1"/>
</dbReference>
<dbReference type="PANTHER" id="PTHR43877">
    <property type="entry name" value="AMINOALKYLPHOSPHONATE N-ACETYLTRANSFERASE-RELATED-RELATED"/>
    <property type="match status" value="1"/>
</dbReference>